<evidence type="ECO:0000313" key="2">
    <source>
        <dbReference type="Proteomes" id="UP000193570"/>
    </source>
</evidence>
<sequence length="99" mass="10194">MKPLHIMIMAGTALAACGTELSDDARGVRQISLAASERCTFVGPVEGVNYFGLTAAQDARSALNKVRNAVAARGGNAFVLTQTLSADDGTVSSADAYLC</sequence>
<accession>A0A1X6YUN3</accession>
<dbReference type="PROSITE" id="PS51257">
    <property type="entry name" value="PROKAR_LIPOPROTEIN"/>
    <property type="match status" value="1"/>
</dbReference>
<dbReference type="AlphaFoldDB" id="A0A1X6YUN3"/>
<keyword evidence="2" id="KW-1185">Reference proteome</keyword>
<dbReference type="OrthoDB" id="7868130at2"/>
<reference evidence="1 2" key="1">
    <citation type="submission" date="2017-03" db="EMBL/GenBank/DDBJ databases">
        <authorList>
            <person name="Afonso C.L."/>
            <person name="Miller P.J."/>
            <person name="Scott M.A."/>
            <person name="Spackman E."/>
            <person name="Goraichik I."/>
            <person name="Dimitrov K.M."/>
            <person name="Suarez D.L."/>
            <person name="Swayne D.E."/>
        </authorList>
    </citation>
    <scope>NUCLEOTIDE SEQUENCE [LARGE SCALE GENOMIC DNA]</scope>
    <source>
        <strain evidence="1 2">CECT 8625</strain>
    </source>
</reference>
<dbReference type="EMBL" id="FWFK01000002">
    <property type="protein sequence ID" value="SLN31149.1"/>
    <property type="molecule type" value="Genomic_DNA"/>
</dbReference>
<evidence type="ECO:0008006" key="3">
    <source>
        <dbReference type="Google" id="ProtNLM"/>
    </source>
</evidence>
<evidence type="ECO:0000313" key="1">
    <source>
        <dbReference type="EMBL" id="SLN31149.1"/>
    </source>
</evidence>
<dbReference type="RefSeq" id="WP_085791140.1">
    <property type="nucleotide sequence ID" value="NZ_FWFK01000002.1"/>
</dbReference>
<gene>
    <name evidence="1" type="ORF">ROJ8625_01409</name>
</gene>
<protein>
    <recommendedName>
        <fullName evidence="3">DUF4156 domain-containing protein</fullName>
    </recommendedName>
</protein>
<proteinExistence type="predicted"/>
<organism evidence="1 2">
    <name type="scientific">Roseivivax jejudonensis</name>
    <dbReference type="NCBI Taxonomy" id="1529041"/>
    <lineage>
        <taxon>Bacteria</taxon>
        <taxon>Pseudomonadati</taxon>
        <taxon>Pseudomonadota</taxon>
        <taxon>Alphaproteobacteria</taxon>
        <taxon>Rhodobacterales</taxon>
        <taxon>Roseobacteraceae</taxon>
        <taxon>Roseivivax</taxon>
    </lineage>
</organism>
<dbReference type="Proteomes" id="UP000193570">
    <property type="component" value="Unassembled WGS sequence"/>
</dbReference>
<name>A0A1X6YUN3_9RHOB</name>